<dbReference type="SUPFAM" id="SSF117143">
    <property type="entry name" value="Flagellar hook protein flgE"/>
    <property type="match status" value="1"/>
</dbReference>
<dbReference type="KEGG" id="haa:A5892_13570"/>
<dbReference type="STRING" id="376489.A5892_13570"/>
<dbReference type="PANTHER" id="PTHR30435">
    <property type="entry name" value="FLAGELLAR PROTEIN"/>
    <property type="match status" value="1"/>
</dbReference>
<evidence type="ECO:0000256" key="2">
    <source>
        <dbReference type="ARBA" id="ARBA00009677"/>
    </source>
</evidence>
<dbReference type="Proteomes" id="UP000077875">
    <property type="component" value="Chromosome"/>
</dbReference>
<evidence type="ECO:0000259" key="9">
    <source>
        <dbReference type="Pfam" id="PF22692"/>
    </source>
</evidence>
<dbReference type="Pfam" id="PF00460">
    <property type="entry name" value="Flg_bb_rod"/>
    <property type="match status" value="1"/>
</dbReference>
<gene>
    <name evidence="10" type="primary">flgF</name>
    <name evidence="10" type="ORF">A5892_13570</name>
</gene>
<keyword evidence="10" id="KW-0969">Cilium</keyword>
<dbReference type="NCBIfam" id="TIGR03506">
    <property type="entry name" value="FlgEFG_subfam"/>
    <property type="match status" value="1"/>
</dbReference>
<dbReference type="RefSeq" id="WP_064123258.1">
    <property type="nucleotide sequence ID" value="NZ_CP015243.1"/>
</dbReference>
<evidence type="ECO:0000256" key="4">
    <source>
        <dbReference type="ARBA" id="ARBA00038560"/>
    </source>
</evidence>
<dbReference type="InterPro" id="IPR037925">
    <property type="entry name" value="FlgE/F/G-like"/>
</dbReference>
<dbReference type="EMBL" id="CP015243">
    <property type="protein sequence ID" value="ANF58372.1"/>
    <property type="molecule type" value="Genomic_DNA"/>
</dbReference>
<keyword evidence="10" id="KW-0966">Cell projection</keyword>
<feature type="domain" description="Flagellar basal-body/hook protein C-terminal" evidence="8">
    <location>
        <begin position="207"/>
        <end position="251"/>
    </location>
</feature>
<comment type="similarity">
    <text evidence="2 6">Belongs to the flagella basal body rod proteins family.</text>
</comment>
<keyword evidence="11" id="KW-1185">Reference proteome</keyword>
<dbReference type="InterPro" id="IPR010930">
    <property type="entry name" value="Flg_bb/hook_C_dom"/>
</dbReference>
<dbReference type="InterPro" id="IPR001444">
    <property type="entry name" value="Flag_bb_rod_N"/>
</dbReference>
<proteinExistence type="inferred from homology"/>
<dbReference type="AlphaFoldDB" id="A0A172YH15"/>
<protein>
    <recommendedName>
        <fullName evidence="5 6">Flagellar basal-body rod protein FlgF</fullName>
    </recommendedName>
</protein>
<keyword evidence="3 6" id="KW-0975">Bacterial flagellum</keyword>
<comment type="subcellular location">
    <subcellularLocation>
        <location evidence="1 6">Bacterial flagellum basal body</location>
    </subcellularLocation>
</comment>
<evidence type="ECO:0000259" key="8">
    <source>
        <dbReference type="Pfam" id="PF06429"/>
    </source>
</evidence>
<reference evidence="10 11" key="1">
    <citation type="submission" date="2016-04" db="EMBL/GenBank/DDBJ databases">
        <title>Complete Genome Sequence of Halotalea alkalilenta IHB B 13600.</title>
        <authorList>
            <person name="Swarnkar M.K."/>
            <person name="Sharma A."/>
            <person name="Kaushal K."/>
            <person name="Soni R."/>
            <person name="Rana S."/>
            <person name="Singh A.K."/>
            <person name="Gulati A."/>
        </authorList>
    </citation>
    <scope>NUCLEOTIDE SEQUENCE [LARGE SCALE GENOMIC DNA]</scope>
    <source>
        <strain evidence="10 11">IHB B 13600</strain>
    </source>
</reference>
<dbReference type="NCBIfam" id="NF009280">
    <property type="entry name" value="PRK12640.1"/>
    <property type="match status" value="1"/>
</dbReference>
<dbReference type="InterPro" id="IPR012836">
    <property type="entry name" value="FlgF"/>
</dbReference>
<dbReference type="InterPro" id="IPR019776">
    <property type="entry name" value="Flagellar_basal_body_rod_CS"/>
</dbReference>
<evidence type="ECO:0000256" key="3">
    <source>
        <dbReference type="ARBA" id="ARBA00023143"/>
    </source>
</evidence>
<dbReference type="PANTHER" id="PTHR30435:SF18">
    <property type="entry name" value="FLAGELLAR BASAL-BODY ROD PROTEIN FLGF"/>
    <property type="match status" value="1"/>
</dbReference>
<feature type="domain" description="Flagellar basal body rod protein N-terminal" evidence="7">
    <location>
        <begin position="5"/>
        <end position="35"/>
    </location>
</feature>
<dbReference type="NCBIfam" id="TIGR02490">
    <property type="entry name" value="flgF"/>
    <property type="match status" value="1"/>
</dbReference>
<dbReference type="GO" id="GO:0071978">
    <property type="term" value="P:bacterial-type flagellum-dependent swarming motility"/>
    <property type="evidence" value="ECO:0007669"/>
    <property type="project" value="TreeGrafter"/>
</dbReference>
<dbReference type="Pfam" id="PF22692">
    <property type="entry name" value="LlgE_F_G_D1"/>
    <property type="match status" value="1"/>
</dbReference>
<dbReference type="Pfam" id="PF06429">
    <property type="entry name" value="Flg_bbr_C"/>
    <property type="match status" value="1"/>
</dbReference>
<feature type="domain" description="Flagellar hook protein FlgE/F/G-like D1" evidence="9">
    <location>
        <begin position="84"/>
        <end position="150"/>
    </location>
</feature>
<dbReference type="GO" id="GO:0030694">
    <property type="term" value="C:bacterial-type flagellum basal body, rod"/>
    <property type="evidence" value="ECO:0007669"/>
    <property type="project" value="UniProtKB-UniRule"/>
</dbReference>
<accession>A0A172YH15</accession>
<comment type="subunit">
    <text evidence="4 6">The basal body constitutes a major portion of the flagellar organelle and consists of five rings (E,L,P,S, and M) mounted on a central rod. The rod consists of about 26 subunits of FlgG in the distal portion, and FlgB, FlgC and FlgF are thought to build up the proximal portion of the rod with about 6 subunits each.</text>
</comment>
<evidence type="ECO:0000256" key="6">
    <source>
        <dbReference type="RuleBase" id="RU362116"/>
    </source>
</evidence>
<evidence type="ECO:0000313" key="11">
    <source>
        <dbReference type="Proteomes" id="UP000077875"/>
    </source>
</evidence>
<name>A0A172YH15_9GAMM</name>
<dbReference type="InterPro" id="IPR020013">
    <property type="entry name" value="Flagellar_FlgE/F/G"/>
</dbReference>
<evidence type="ECO:0000256" key="1">
    <source>
        <dbReference type="ARBA" id="ARBA00004117"/>
    </source>
</evidence>
<evidence type="ECO:0000313" key="10">
    <source>
        <dbReference type="EMBL" id="ANF58372.1"/>
    </source>
</evidence>
<dbReference type="InterPro" id="IPR053967">
    <property type="entry name" value="LlgE_F_G-like_D1"/>
</dbReference>
<dbReference type="PROSITE" id="PS00588">
    <property type="entry name" value="FLAGELLA_BB_ROD"/>
    <property type="match status" value="1"/>
</dbReference>
<evidence type="ECO:0000256" key="5">
    <source>
        <dbReference type="ARBA" id="ARBA00040228"/>
    </source>
</evidence>
<sequence length="257" mass="26364">MDRMIYTALSGAKQSLAQQSVASNNMANVSTTGFRAQLSAFRALPVRDEAGEGVSTRVATVMTTPGMKLEAGELRTTGRGLDIAIDGAGWLAVGREDGSEAYTRDGGLQLDDFGMLVTGSGRPVHGEDGNPLVIPPGSRVEIAADGTVSALGLGDPPATIAEVGRIKLVDPDPASLARGEDGLFALAANAQGEPQAAPLSETVRLVSGALEASNVSAVDAMMAMITNARRFELNMKAISTADDNANRANALLGPSNG</sequence>
<evidence type="ECO:0000259" key="7">
    <source>
        <dbReference type="Pfam" id="PF00460"/>
    </source>
</evidence>
<organism evidence="10 11">
    <name type="scientific">Halotalea alkalilenta</name>
    <dbReference type="NCBI Taxonomy" id="376489"/>
    <lineage>
        <taxon>Bacteria</taxon>
        <taxon>Pseudomonadati</taxon>
        <taxon>Pseudomonadota</taxon>
        <taxon>Gammaproteobacteria</taxon>
        <taxon>Oceanospirillales</taxon>
        <taxon>Halomonadaceae</taxon>
        <taxon>Halotalea</taxon>
    </lineage>
</organism>
<keyword evidence="10" id="KW-0282">Flagellum</keyword>